<sequence length="166" mass="18821">MKTSTSERKHGIKCTVCMHLDDLDFADELALLSHTHQKMKSTTLKYNTKNTNATTLRGETLEDVETFAYLVNSIIDEQRGSDADVKGRIDKTRAAFIQLNNIWNSKLLSTNIEVTIFNINVKTVLLQGDESLRTTTTLINKVQVFINSCLHKIFNARWSDTINNSL</sequence>
<keyword evidence="2" id="KW-1185">Reference proteome</keyword>
<evidence type="ECO:0000313" key="2">
    <source>
        <dbReference type="Proteomes" id="UP000277204"/>
    </source>
</evidence>
<dbReference type="Pfam" id="PF20049">
    <property type="entry name" value="DUF6451"/>
    <property type="match status" value="1"/>
</dbReference>
<proteinExistence type="predicted"/>
<dbReference type="AlphaFoldDB" id="A0A183MV13"/>
<protein>
    <submittedName>
        <fullName evidence="1">Uncharacterized protein</fullName>
    </submittedName>
</protein>
<reference evidence="1 2" key="1">
    <citation type="submission" date="2018-11" db="EMBL/GenBank/DDBJ databases">
        <authorList>
            <consortium name="Pathogen Informatics"/>
        </authorList>
    </citation>
    <scope>NUCLEOTIDE SEQUENCE [LARGE SCALE GENOMIC DNA]</scope>
    <source>
        <strain evidence="1 2">Zambia</strain>
    </source>
</reference>
<dbReference type="EMBL" id="UZAI01018108">
    <property type="protein sequence ID" value="VDP33308.1"/>
    <property type="molecule type" value="Genomic_DNA"/>
</dbReference>
<evidence type="ECO:0000313" key="1">
    <source>
        <dbReference type="EMBL" id="VDP33308.1"/>
    </source>
</evidence>
<dbReference type="InterPro" id="IPR045609">
    <property type="entry name" value="DUF6451"/>
</dbReference>
<dbReference type="PANTHER" id="PTHR47027">
    <property type="entry name" value="REVERSE TRANSCRIPTASE DOMAIN-CONTAINING PROTEIN"/>
    <property type="match status" value="1"/>
</dbReference>
<dbReference type="Proteomes" id="UP000277204">
    <property type="component" value="Unassembled WGS sequence"/>
</dbReference>
<organism evidence="1 2">
    <name type="scientific">Schistosoma margrebowiei</name>
    <dbReference type="NCBI Taxonomy" id="48269"/>
    <lineage>
        <taxon>Eukaryota</taxon>
        <taxon>Metazoa</taxon>
        <taxon>Spiralia</taxon>
        <taxon>Lophotrochozoa</taxon>
        <taxon>Platyhelminthes</taxon>
        <taxon>Trematoda</taxon>
        <taxon>Digenea</taxon>
        <taxon>Strigeidida</taxon>
        <taxon>Schistosomatoidea</taxon>
        <taxon>Schistosomatidae</taxon>
        <taxon>Schistosoma</taxon>
    </lineage>
</organism>
<name>A0A183MV13_9TREM</name>
<gene>
    <name evidence="1" type="ORF">SMRZ_LOCUS19888</name>
</gene>
<accession>A0A183MV13</accession>
<dbReference type="PANTHER" id="PTHR47027:SF25">
    <property type="entry name" value="REVERSE TRANSCRIPTASE DOMAIN-CONTAINING PROTEIN"/>
    <property type="match status" value="1"/>
</dbReference>